<reference evidence="1" key="2">
    <citation type="submission" date="2022-01" db="EMBL/GenBank/DDBJ databases">
        <authorList>
            <person name="Yamashiro T."/>
            <person name="Shiraishi A."/>
            <person name="Satake H."/>
            <person name="Nakayama K."/>
        </authorList>
    </citation>
    <scope>NUCLEOTIDE SEQUENCE</scope>
</reference>
<sequence length="147" mass="17237">MEMVLISLTWPANPWALHELGPSLPEPKSSLLVEDDRINEPIVQDLNGSPSLQVNVSDEGYLKSLKEAIVIIEHLKKDGEKSVFWIINEEVRESLLNLMNMMYHSRRIRYFPRLRQDQDHFLTLKNTPYPHQQIRSIRYFGQHSEEA</sequence>
<keyword evidence="2" id="KW-1185">Reference proteome</keyword>
<evidence type="ECO:0000313" key="1">
    <source>
        <dbReference type="EMBL" id="GJT12365.1"/>
    </source>
</evidence>
<proteinExistence type="predicted"/>
<name>A0ABQ5BC07_9ASTR</name>
<reference evidence="1" key="1">
    <citation type="journal article" date="2022" name="Int. J. Mol. Sci.">
        <title>Draft Genome of Tanacetum Coccineum: Genomic Comparison of Closely Related Tanacetum-Family Plants.</title>
        <authorList>
            <person name="Yamashiro T."/>
            <person name="Shiraishi A."/>
            <person name="Nakayama K."/>
            <person name="Satake H."/>
        </authorList>
    </citation>
    <scope>NUCLEOTIDE SEQUENCE</scope>
</reference>
<accession>A0ABQ5BC07</accession>
<gene>
    <name evidence="1" type="ORF">Tco_0859407</name>
</gene>
<dbReference type="Proteomes" id="UP001151760">
    <property type="component" value="Unassembled WGS sequence"/>
</dbReference>
<protein>
    <submittedName>
        <fullName evidence="1">Uncharacterized protein</fullName>
    </submittedName>
</protein>
<dbReference type="EMBL" id="BQNB010013142">
    <property type="protein sequence ID" value="GJT12365.1"/>
    <property type="molecule type" value="Genomic_DNA"/>
</dbReference>
<comment type="caution">
    <text evidence="1">The sequence shown here is derived from an EMBL/GenBank/DDBJ whole genome shotgun (WGS) entry which is preliminary data.</text>
</comment>
<organism evidence="1 2">
    <name type="scientific">Tanacetum coccineum</name>
    <dbReference type="NCBI Taxonomy" id="301880"/>
    <lineage>
        <taxon>Eukaryota</taxon>
        <taxon>Viridiplantae</taxon>
        <taxon>Streptophyta</taxon>
        <taxon>Embryophyta</taxon>
        <taxon>Tracheophyta</taxon>
        <taxon>Spermatophyta</taxon>
        <taxon>Magnoliopsida</taxon>
        <taxon>eudicotyledons</taxon>
        <taxon>Gunneridae</taxon>
        <taxon>Pentapetalae</taxon>
        <taxon>asterids</taxon>
        <taxon>campanulids</taxon>
        <taxon>Asterales</taxon>
        <taxon>Asteraceae</taxon>
        <taxon>Asteroideae</taxon>
        <taxon>Anthemideae</taxon>
        <taxon>Anthemidinae</taxon>
        <taxon>Tanacetum</taxon>
    </lineage>
</organism>
<evidence type="ECO:0000313" key="2">
    <source>
        <dbReference type="Proteomes" id="UP001151760"/>
    </source>
</evidence>